<name>G9YIE6_9FIRM</name>
<dbReference type="eggNOG" id="ENOG502ZPF7">
    <property type="taxonomic scope" value="Bacteria"/>
</dbReference>
<feature type="chain" id="PRO_5039198378" description="Lipoprotein" evidence="1">
    <location>
        <begin position="26"/>
        <end position="178"/>
    </location>
</feature>
<accession>G9YIE6</accession>
<proteinExistence type="predicted"/>
<organism evidence="2 3">
    <name type="scientific">Anaeroglobus geminatus F0357</name>
    <dbReference type="NCBI Taxonomy" id="861450"/>
    <lineage>
        <taxon>Bacteria</taxon>
        <taxon>Bacillati</taxon>
        <taxon>Bacillota</taxon>
        <taxon>Negativicutes</taxon>
        <taxon>Veillonellales</taxon>
        <taxon>Veillonellaceae</taxon>
        <taxon>Anaeroglobus</taxon>
    </lineage>
</organism>
<dbReference type="PROSITE" id="PS51257">
    <property type="entry name" value="PROKAR_LIPOPROTEIN"/>
    <property type="match status" value="1"/>
</dbReference>
<dbReference type="RefSeq" id="WP_006790406.1">
    <property type="nucleotide sequence ID" value="NZ_JH417599.1"/>
</dbReference>
<evidence type="ECO:0008006" key="4">
    <source>
        <dbReference type="Google" id="ProtNLM"/>
    </source>
</evidence>
<feature type="signal peptide" evidence="1">
    <location>
        <begin position="1"/>
        <end position="25"/>
    </location>
</feature>
<dbReference type="AlphaFoldDB" id="G9YIE6"/>
<sequence length="178" mass="19288">MRSLTFIGAAVLITAMLGLSGCGTATVQEEYSFGEMTMHAGNTQVLLFSPFELGQAKIQGSDSTVYGNQDQHLQITATYEQAAGLTLDGAVDKAVAELSRLAEVSLTGRNVGQTTVHGGPALTGDIEYILSAKGQKIPVVERLLVFENQGYIWTVRYTYRRDDETGKAVTDFVFEKLQ</sequence>
<dbReference type="EMBL" id="AGCJ01000060">
    <property type="protein sequence ID" value="EHM39749.1"/>
    <property type="molecule type" value="Genomic_DNA"/>
</dbReference>
<keyword evidence="3" id="KW-1185">Reference proteome</keyword>
<dbReference type="STRING" id="861450.HMPREF0080_01438"/>
<evidence type="ECO:0000256" key="1">
    <source>
        <dbReference type="SAM" id="SignalP"/>
    </source>
</evidence>
<dbReference type="HOGENOM" id="CLU_1508886_0_0_9"/>
<reference evidence="2 3" key="1">
    <citation type="submission" date="2011-08" db="EMBL/GenBank/DDBJ databases">
        <authorList>
            <person name="Weinstock G."/>
            <person name="Sodergren E."/>
            <person name="Clifton S."/>
            <person name="Fulton L."/>
            <person name="Fulton B."/>
            <person name="Courtney L."/>
            <person name="Fronick C."/>
            <person name="Harrison M."/>
            <person name="Strong C."/>
            <person name="Farmer C."/>
            <person name="Delahaunty K."/>
            <person name="Markovic C."/>
            <person name="Hall O."/>
            <person name="Minx P."/>
            <person name="Tomlinson C."/>
            <person name="Mitreva M."/>
            <person name="Hou S."/>
            <person name="Chen J."/>
            <person name="Wollam A."/>
            <person name="Pepin K.H."/>
            <person name="Johnson M."/>
            <person name="Bhonagiri V."/>
            <person name="Zhang X."/>
            <person name="Suruliraj S."/>
            <person name="Warren W."/>
            <person name="Chinwalla A."/>
            <person name="Mardis E.R."/>
            <person name="Wilson R.K."/>
        </authorList>
    </citation>
    <scope>NUCLEOTIDE SEQUENCE [LARGE SCALE GENOMIC DNA]</scope>
    <source>
        <strain evidence="2 3">F0357</strain>
    </source>
</reference>
<dbReference type="OrthoDB" id="1625195at2"/>
<comment type="caution">
    <text evidence="2">The sequence shown here is derived from an EMBL/GenBank/DDBJ whole genome shotgun (WGS) entry which is preliminary data.</text>
</comment>
<evidence type="ECO:0000313" key="3">
    <source>
        <dbReference type="Proteomes" id="UP000005481"/>
    </source>
</evidence>
<dbReference type="PATRIC" id="fig|861450.3.peg.1328"/>
<protein>
    <recommendedName>
        <fullName evidence="4">Lipoprotein</fullName>
    </recommendedName>
</protein>
<evidence type="ECO:0000313" key="2">
    <source>
        <dbReference type="EMBL" id="EHM39749.1"/>
    </source>
</evidence>
<dbReference type="Proteomes" id="UP000005481">
    <property type="component" value="Unassembled WGS sequence"/>
</dbReference>
<gene>
    <name evidence="2" type="ORF">HMPREF0080_01438</name>
</gene>
<keyword evidence="1" id="KW-0732">Signal</keyword>